<evidence type="ECO:0000313" key="2">
    <source>
        <dbReference type="EMBL" id="NVK95901.1"/>
    </source>
</evidence>
<comment type="caution">
    <text evidence="2">The sequence shown here is derived from an EMBL/GenBank/DDBJ whole genome shotgun (WGS) entry which is preliminary data.</text>
</comment>
<protein>
    <recommendedName>
        <fullName evidence="4">Chalcone isomerase domain-containing protein</fullName>
    </recommendedName>
</protein>
<feature type="chain" id="PRO_5032888041" description="Chalcone isomerase domain-containing protein" evidence="1">
    <location>
        <begin position="20"/>
        <end position="164"/>
    </location>
</feature>
<sequence length="164" mass="18398">MRSSIALLWVLLTSVGAQANTVGGVLPDAELRGAATFRFVGLPLYEARLYTRSGAPLDWNEDFGLELRYLRTLTQRDLVEGTLREFARLGSSLPVREQLETCFSDVRKGDRYTAVSKGPNRIAFWLNGRKTCTLAHPQIKSRFMGIFLGESTRSKSFTHKLKGE</sequence>
<reference evidence="2 3" key="1">
    <citation type="journal article" date="2020" name="Proc. Natl. Acad. Sci. U.S.A.">
        <title>Ecological drivers of bacterial community assembly in synthetic phycospheres.</title>
        <authorList>
            <person name="Fu H."/>
            <person name="Uchimiya M."/>
            <person name="Gore J."/>
            <person name="Moran M.A."/>
        </authorList>
    </citation>
    <scope>NUCLEOTIDE SEQUENCE [LARGE SCALE GENOMIC DNA]</scope>
    <source>
        <strain evidence="2">HF-Din03</strain>
    </source>
</reference>
<dbReference type="AlphaFoldDB" id="A0A850LCY4"/>
<dbReference type="Proteomes" id="UP000565723">
    <property type="component" value="Unassembled WGS sequence"/>
</dbReference>
<gene>
    <name evidence="2" type="ORF">HW564_03125</name>
</gene>
<keyword evidence="1" id="KW-0732">Signal</keyword>
<feature type="signal peptide" evidence="1">
    <location>
        <begin position="1"/>
        <end position="19"/>
    </location>
</feature>
<dbReference type="EMBL" id="JABXIY010000008">
    <property type="protein sequence ID" value="NVK95901.1"/>
    <property type="molecule type" value="Genomic_DNA"/>
</dbReference>
<dbReference type="RefSeq" id="WP_011047221.1">
    <property type="nucleotide sequence ID" value="NZ_CP076685.1"/>
</dbReference>
<accession>A0A850LCY4</accession>
<name>A0A850LCY4_9RHOB</name>
<evidence type="ECO:0000313" key="3">
    <source>
        <dbReference type="Proteomes" id="UP000565723"/>
    </source>
</evidence>
<proteinExistence type="predicted"/>
<evidence type="ECO:0008006" key="4">
    <source>
        <dbReference type="Google" id="ProtNLM"/>
    </source>
</evidence>
<organism evidence="2 3">
    <name type="scientific">Ruegeria pomeroyi</name>
    <dbReference type="NCBI Taxonomy" id="89184"/>
    <lineage>
        <taxon>Bacteria</taxon>
        <taxon>Pseudomonadati</taxon>
        <taxon>Pseudomonadota</taxon>
        <taxon>Alphaproteobacteria</taxon>
        <taxon>Rhodobacterales</taxon>
        <taxon>Roseobacteraceae</taxon>
        <taxon>Ruegeria</taxon>
    </lineage>
</organism>
<dbReference type="OMA" id="SHRSAMV"/>
<evidence type="ECO:0000256" key="1">
    <source>
        <dbReference type="SAM" id="SignalP"/>
    </source>
</evidence>